<feature type="region of interest" description="Disordered" evidence="1">
    <location>
        <begin position="16"/>
        <end position="36"/>
    </location>
</feature>
<dbReference type="Proteomes" id="UP001176846">
    <property type="component" value="Unassembled WGS sequence"/>
</dbReference>
<organism evidence="2 3">
    <name type="scientific">Klebsiella variicola</name>
    <dbReference type="NCBI Taxonomy" id="244366"/>
    <lineage>
        <taxon>Bacteria</taxon>
        <taxon>Pseudomonadati</taxon>
        <taxon>Pseudomonadota</taxon>
        <taxon>Gammaproteobacteria</taxon>
        <taxon>Enterobacterales</taxon>
        <taxon>Enterobacteriaceae</taxon>
        <taxon>Klebsiella/Raoultella group</taxon>
        <taxon>Klebsiella</taxon>
        <taxon>Klebsiella pneumoniae complex</taxon>
    </lineage>
</organism>
<gene>
    <name evidence="2" type="ORF">QAB22_028375</name>
</gene>
<evidence type="ECO:0000313" key="3">
    <source>
        <dbReference type="Proteomes" id="UP001176846"/>
    </source>
</evidence>
<dbReference type="AlphaFoldDB" id="A0AAW9PSW9"/>
<sequence>MLASAQVMAGVTSEQSYPSCDLQTQRDVKGETRGSITDPLEAHISVRVNVLQADISTARKARRLTQAQADMLWQHSSRVRNDTMQFVKQQGFLSAAERTSYDRELDELASKLCGKVKD</sequence>
<accession>A0AAW9PSW9</accession>
<evidence type="ECO:0000256" key="1">
    <source>
        <dbReference type="SAM" id="MobiDB-lite"/>
    </source>
</evidence>
<dbReference type="RefSeq" id="WP_046654887.1">
    <property type="nucleotide sequence ID" value="NZ_JARTTN020000002.1"/>
</dbReference>
<reference evidence="2" key="2">
    <citation type="submission" date="2024-01" db="EMBL/GenBank/DDBJ databases">
        <authorList>
            <person name="Macesic N."/>
        </authorList>
    </citation>
    <scope>NUCLEOTIDE SEQUENCE</scope>
    <source>
        <strain evidence="2">CPO071</strain>
    </source>
</reference>
<name>A0AAW9PSW9_KLEVA</name>
<evidence type="ECO:0000313" key="2">
    <source>
        <dbReference type="EMBL" id="MEC6060381.1"/>
    </source>
</evidence>
<comment type="caution">
    <text evidence="2">The sequence shown here is derived from an EMBL/GenBank/DDBJ whole genome shotgun (WGS) entry which is preliminary data.</text>
</comment>
<proteinExistence type="predicted"/>
<dbReference type="EMBL" id="JARTTN020000002">
    <property type="protein sequence ID" value="MEC6060381.1"/>
    <property type="molecule type" value="Genomic_DNA"/>
</dbReference>
<protein>
    <submittedName>
        <fullName evidence="2">Uncharacterized protein</fullName>
    </submittedName>
</protein>
<reference evidence="2" key="1">
    <citation type="journal article" date="2023" name="Nat. Commun.">
        <title>Genomic dissection of endemic carbapenem resistance reveals metallo-beta-lactamase dissemination through clonal, plasmid and integron transfer.</title>
        <authorList>
            <person name="Macesic N."/>
            <person name="Hawkey J."/>
            <person name="Vezina B."/>
            <person name="Wisniewski J.A."/>
            <person name="Cottingham H."/>
            <person name="Blakeway L.V."/>
            <person name="Harshegyi T."/>
            <person name="Pragastis K."/>
            <person name="Badoordeen G.Z."/>
            <person name="Dennison A."/>
            <person name="Spelman D.W."/>
            <person name="Jenney A.W.J."/>
            <person name="Peleg A.Y."/>
        </authorList>
    </citation>
    <scope>NUCLEOTIDE SEQUENCE</scope>
    <source>
        <strain evidence="2">CPO071</strain>
    </source>
</reference>